<feature type="transmembrane region" description="Helical" evidence="5">
    <location>
        <begin position="219"/>
        <end position="236"/>
    </location>
</feature>
<dbReference type="PANTHER" id="PTHR23530">
    <property type="entry name" value="TRANSPORT PROTEIN-RELATED"/>
    <property type="match status" value="1"/>
</dbReference>
<feature type="transmembrane region" description="Helical" evidence="5">
    <location>
        <begin position="95"/>
        <end position="121"/>
    </location>
</feature>
<reference evidence="7 8" key="1">
    <citation type="journal article" date="2015" name="Nature">
        <title>rRNA introns, odd ribosomes, and small enigmatic genomes across a large radiation of phyla.</title>
        <authorList>
            <person name="Brown C.T."/>
            <person name="Hug L.A."/>
            <person name="Thomas B.C."/>
            <person name="Sharon I."/>
            <person name="Castelle C.J."/>
            <person name="Singh A."/>
            <person name="Wilkins M.J."/>
            <person name="Williams K.H."/>
            <person name="Banfield J.F."/>
        </authorList>
    </citation>
    <scope>NUCLEOTIDE SEQUENCE [LARGE SCALE GENOMIC DNA]</scope>
</reference>
<sequence>MFKRWDNISKVALIYFFSSLYFYLPVITIYYQQKGLTFLQMGSLWGIITLTIFLSEIPTGILADKFGRKTSIIFAMLFQLIGEILFLFANNYLHFIAINIIAGIGFAFQSGCIQALVYDFLKDEKRDQDMKKIWGNITGLGQVGFIFGAFISSFVVTSTKKPQISLAIIMTIISVMFALFISLFLKEPKNKYKHNEQSPLDLLKTSAQLISSNVSLRKIILFGIFTTPFLAFLNNFQPPYFDLSHVPLYWLGISRSVAGIIALFCLRYAYKLEDMFQVNGILIATLIPAVLYFLMSVVFHPIFATMLFVLNYSTMRLQEPLLADYYNINIKSEVRSTTLSAINMFSSIYFAIMGLVIGRIADISIPMTFLFMGIIIFGGSILFRIKEDSIHT</sequence>
<dbReference type="STRING" id="1618477.UR54_C0026G0002"/>
<dbReference type="GO" id="GO:0016020">
    <property type="term" value="C:membrane"/>
    <property type="evidence" value="ECO:0007669"/>
    <property type="project" value="UniProtKB-SubCell"/>
</dbReference>
<feature type="transmembrane region" description="Helical" evidence="5">
    <location>
        <begin position="43"/>
        <end position="63"/>
    </location>
</feature>
<feature type="transmembrane region" description="Helical" evidence="5">
    <location>
        <begin position="164"/>
        <end position="185"/>
    </location>
</feature>
<dbReference type="GO" id="GO:0022857">
    <property type="term" value="F:transmembrane transporter activity"/>
    <property type="evidence" value="ECO:0007669"/>
    <property type="project" value="InterPro"/>
</dbReference>
<comment type="subcellular location">
    <subcellularLocation>
        <location evidence="1">Membrane</location>
        <topology evidence="1">Multi-pass membrane protein</topology>
    </subcellularLocation>
</comment>
<dbReference type="PROSITE" id="PS50850">
    <property type="entry name" value="MFS"/>
    <property type="match status" value="1"/>
</dbReference>
<protein>
    <submittedName>
        <fullName evidence="7">Major facilitator superfamily</fullName>
    </submittedName>
</protein>
<dbReference type="InterPro" id="IPR011701">
    <property type="entry name" value="MFS"/>
</dbReference>
<evidence type="ECO:0000256" key="5">
    <source>
        <dbReference type="SAM" id="Phobius"/>
    </source>
</evidence>
<keyword evidence="2 5" id="KW-0812">Transmembrane</keyword>
<organism evidence="7 8">
    <name type="scientific">Candidatus Roizmanbacteria bacterium GW2011_GWA2_34_18</name>
    <dbReference type="NCBI Taxonomy" id="1618477"/>
    <lineage>
        <taxon>Bacteria</taxon>
        <taxon>Candidatus Roizmaniibacteriota</taxon>
    </lineage>
</organism>
<dbReference type="InterPro" id="IPR005829">
    <property type="entry name" value="Sugar_transporter_CS"/>
</dbReference>
<evidence type="ECO:0000259" key="6">
    <source>
        <dbReference type="PROSITE" id="PS50850"/>
    </source>
</evidence>
<dbReference type="PROSITE" id="PS00216">
    <property type="entry name" value="SUGAR_TRANSPORT_1"/>
    <property type="match status" value="1"/>
</dbReference>
<feature type="transmembrane region" description="Helical" evidence="5">
    <location>
        <begin position="133"/>
        <end position="158"/>
    </location>
</feature>
<feature type="transmembrane region" description="Helical" evidence="5">
    <location>
        <begin position="368"/>
        <end position="385"/>
    </location>
</feature>
<feature type="transmembrane region" description="Helical" evidence="5">
    <location>
        <begin position="341"/>
        <end position="361"/>
    </location>
</feature>
<dbReference type="InterPro" id="IPR036259">
    <property type="entry name" value="MFS_trans_sf"/>
</dbReference>
<feature type="transmembrane region" description="Helical" evidence="5">
    <location>
        <begin position="70"/>
        <end position="89"/>
    </location>
</feature>
<keyword evidence="3 5" id="KW-1133">Transmembrane helix</keyword>
<dbReference type="Gene3D" id="1.20.1250.20">
    <property type="entry name" value="MFS general substrate transporter like domains"/>
    <property type="match status" value="1"/>
</dbReference>
<evidence type="ECO:0000256" key="1">
    <source>
        <dbReference type="ARBA" id="ARBA00004141"/>
    </source>
</evidence>
<dbReference type="PANTHER" id="PTHR23530:SF1">
    <property type="entry name" value="PERMEASE, MAJOR FACILITATOR SUPERFAMILY-RELATED"/>
    <property type="match status" value="1"/>
</dbReference>
<feature type="transmembrane region" description="Helical" evidence="5">
    <location>
        <begin position="248"/>
        <end position="269"/>
    </location>
</feature>
<proteinExistence type="predicted"/>
<feature type="transmembrane region" description="Helical" evidence="5">
    <location>
        <begin position="281"/>
        <end position="310"/>
    </location>
</feature>
<gene>
    <name evidence="7" type="ORF">UR54_C0026G0002</name>
</gene>
<dbReference type="InterPro" id="IPR020846">
    <property type="entry name" value="MFS_dom"/>
</dbReference>
<dbReference type="InterPro" id="IPR053160">
    <property type="entry name" value="MFS_DHA3_Transporter"/>
</dbReference>
<dbReference type="AlphaFoldDB" id="A0A0G0B7I0"/>
<feature type="transmembrane region" description="Helical" evidence="5">
    <location>
        <begin position="12"/>
        <end position="31"/>
    </location>
</feature>
<feature type="domain" description="Major facilitator superfamily (MFS) profile" evidence="6">
    <location>
        <begin position="1"/>
        <end position="391"/>
    </location>
</feature>
<comment type="caution">
    <text evidence="7">The sequence shown here is derived from an EMBL/GenBank/DDBJ whole genome shotgun (WGS) entry which is preliminary data.</text>
</comment>
<dbReference type="Pfam" id="PF07690">
    <property type="entry name" value="MFS_1"/>
    <property type="match status" value="1"/>
</dbReference>
<keyword evidence="4 5" id="KW-0472">Membrane</keyword>
<evidence type="ECO:0000313" key="7">
    <source>
        <dbReference type="EMBL" id="KKP59666.1"/>
    </source>
</evidence>
<evidence type="ECO:0000256" key="4">
    <source>
        <dbReference type="ARBA" id="ARBA00023136"/>
    </source>
</evidence>
<dbReference type="Proteomes" id="UP000034688">
    <property type="component" value="Unassembled WGS sequence"/>
</dbReference>
<evidence type="ECO:0000256" key="3">
    <source>
        <dbReference type="ARBA" id="ARBA00022989"/>
    </source>
</evidence>
<dbReference type="SUPFAM" id="SSF103473">
    <property type="entry name" value="MFS general substrate transporter"/>
    <property type="match status" value="1"/>
</dbReference>
<name>A0A0G0B7I0_9BACT</name>
<evidence type="ECO:0000256" key="2">
    <source>
        <dbReference type="ARBA" id="ARBA00022692"/>
    </source>
</evidence>
<dbReference type="EMBL" id="LBPP01000026">
    <property type="protein sequence ID" value="KKP59666.1"/>
    <property type="molecule type" value="Genomic_DNA"/>
</dbReference>
<accession>A0A0G0B7I0</accession>
<evidence type="ECO:0000313" key="8">
    <source>
        <dbReference type="Proteomes" id="UP000034688"/>
    </source>
</evidence>